<accession>A0A5C6EK14</accession>
<evidence type="ECO:0000259" key="1">
    <source>
        <dbReference type="PROSITE" id="PS50042"/>
    </source>
</evidence>
<dbReference type="Pfam" id="PF00027">
    <property type="entry name" value="cNMP_binding"/>
    <property type="match status" value="1"/>
</dbReference>
<dbReference type="InterPro" id="IPR018490">
    <property type="entry name" value="cNMP-bd_dom_sf"/>
</dbReference>
<dbReference type="AlphaFoldDB" id="A0A5C6EK14"/>
<gene>
    <name evidence="2" type="primary">crp_1</name>
    <name evidence="2" type="ORF">Poly59_37720</name>
</gene>
<sequence length="157" mass="17684">MVDAKIELLRRMPAFGGLKPPVIDWIYCQSSVIAATAGEYFFREGEPGESLFVLQSGTVLVTRQCLSESIELGRLREGDCFGEMALIDFRPRSATIIAETDCQAIKVPRQSLASLYQQDVEQYAIIMMNLGREVSRRLRMADDCLFHLQHRGLIPTV</sequence>
<dbReference type="PROSITE" id="PS50042">
    <property type="entry name" value="CNMP_BINDING_3"/>
    <property type="match status" value="1"/>
</dbReference>
<keyword evidence="3" id="KW-1185">Reference proteome</keyword>
<comment type="caution">
    <text evidence="2">The sequence shown here is derived from an EMBL/GenBank/DDBJ whole genome shotgun (WGS) entry which is preliminary data.</text>
</comment>
<dbReference type="CDD" id="cd00038">
    <property type="entry name" value="CAP_ED"/>
    <property type="match status" value="1"/>
</dbReference>
<dbReference type="SMART" id="SM00100">
    <property type="entry name" value="cNMP"/>
    <property type="match status" value="1"/>
</dbReference>
<dbReference type="PROSITE" id="PS00889">
    <property type="entry name" value="CNMP_BINDING_2"/>
    <property type="match status" value="1"/>
</dbReference>
<feature type="domain" description="Cyclic nucleotide-binding" evidence="1">
    <location>
        <begin position="37"/>
        <end position="133"/>
    </location>
</feature>
<proteinExistence type="predicted"/>
<dbReference type="InterPro" id="IPR000595">
    <property type="entry name" value="cNMP-bd_dom"/>
</dbReference>
<dbReference type="InterPro" id="IPR014710">
    <property type="entry name" value="RmlC-like_jellyroll"/>
</dbReference>
<dbReference type="EMBL" id="SJPX01000004">
    <property type="protein sequence ID" value="TWU49158.1"/>
    <property type="molecule type" value="Genomic_DNA"/>
</dbReference>
<name>A0A5C6EK14_9BACT</name>
<evidence type="ECO:0000313" key="2">
    <source>
        <dbReference type="EMBL" id="TWU49158.1"/>
    </source>
</evidence>
<evidence type="ECO:0000313" key="3">
    <source>
        <dbReference type="Proteomes" id="UP000317977"/>
    </source>
</evidence>
<dbReference type="SUPFAM" id="SSF51206">
    <property type="entry name" value="cAMP-binding domain-like"/>
    <property type="match status" value="1"/>
</dbReference>
<dbReference type="OrthoDB" id="9798104at2"/>
<protein>
    <submittedName>
        <fullName evidence="2">cAMP receptor protein</fullName>
    </submittedName>
</protein>
<reference evidence="2 3" key="1">
    <citation type="submission" date="2019-02" db="EMBL/GenBank/DDBJ databases">
        <title>Deep-cultivation of Planctomycetes and their phenomic and genomic characterization uncovers novel biology.</title>
        <authorList>
            <person name="Wiegand S."/>
            <person name="Jogler M."/>
            <person name="Boedeker C."/>
            <person name="Pinto D."/>
            <person name="Vollmers J."/>
            <person name="Rivas-Marin E."/>
            <person name="Kohn T."/>
            <person name="Peeters S.H."/>
            <person name="Heuer A."/>
            <person name="Rast P."/>
            <person name="Oberbeckmann S."/>
            <person name="Bunk B."/>
            <person name="Jeske O."/>
            <person name="Meyerdierks A."/>
            <person name="Storesund J.E."/>
            <person name="Kallscheuer N."/>
            <person name="Luecker S."/>
            <person name="Lage O.M."/>
            <person name="Pohl T."/>
            <person name="Merkel B.J."/>
            <person name="Hornburger P."/>
            <person name="Mueller R.-W."/>
            <person name="Bruemmer F."/>
            <person name="Labrenz M."/>
            <person name="Spormann A.M."/>
            <person name="Op Den Camp H."/>
            <person name="Overmann J."/>
            <person name="Amann R."/>
            <person name="Jetten M.S.M."/>
            <person name="Mascher T."/>
            <person name="Medema M.H."/>
            <person name="Devos D.P."/>
            <person name="Kaster A.-K."/>
            <person name="Ovreas L."/>
            <person name="Rohde M."/>
            <person name="Galperin M.Y."/>
            <person name="Jogler C."/>
        </authorList>
    </citation>
    <scope>NUCLEOTIDE SEQUENCE [LARGE SCALE GENOMIC DNA]</scope>
    <source>
        <strain evidence="2 3">Poly59</strain>
    </source>
</reference>
<dbReference type="PANTHER" id="PTHR24567">
    <property type="entry name" value="CRP FAMILY TRANSCRIPTIONAL REGULATORY PROTEIN"/>
    <property type="match status" value="1"/>
</dbReference>
<keyword evidence="2" id="KW-0675">Receptor</keyword>
<dbReference type="InterPro" id="IPR050397">
    <property type="entry name" value="Env_Response_Regulators"/>
</dbReference>
<dbReference type="Proteomes" id="UP000317977">
    <property type="component" value="Unassembled WGS sequence"/>
</dbReference>
<organism evidence="2 3">
    <name type="scientific">Rubripirellula reticaptiva</name>
    <dbReference type="NCBI Taxonomy" id="2528013"/>
    <lineage>
        <taxon>Bacteria</taxon>
        <taxon>Pseudomonadati</taxon>
        <taxon>Planctomycetota</taxon>
        <taxon>Planctomycetia</taxon>
        <taxon>Pirellulales</taxon>
        <taxon>Pirellulaceae</taxon>
        <taxon>Rubripirellula</taxon>
    </lineage>
</organism>
<dbReference type="InterPro" id="IPR018488">
    <property type="entry name" value="cNMP-bd_CS"/>
</dbReference>
<dbReference type="RefSeq" id="WP_146535460.1">
    <property type="nucleotide sequence ID" value="NZ_SJPX01000004.1"/>
</dbReference>
<dbReference type="GO" id="GO:0003700">
    <property type="term" value="F:DNA-binding transcription factor activity"/>
    <property type="evidence" value="ECO:0007669"/>
    <property type="project" value="TreeGrafter"/>
</dbReference>
<dbReference type="PRINTS" id="PR00103">
    <property type="entry name" value="CAMPKINASE"/>
</dbReference>
<dbReference type="Gene3D" id="2.60.120.10">
    <property type="entry name" value="Jelly Rolls"/>
    <property type="match status" value="1"/>
</dbReference>
<dbReference type="PANTHER" id="PTHR24567:SF68">
    <property type="entry name" value="DNA-BINDING TRANSCRIPTIONAL DUAL REGULATOR CRP"/>
    <property type="match status" value="1"/>
</dbReference>
<dbReference type="GO" id="GO:0005829">
    <property type="term" value="C:cytosol"/>
    <property type="evidence" value="ECO:0007669"/>
    <property type="project" value="TreeGrafter"/>
</dbReference>